<dbReference type="RefSeq" id="WP_066488026.1">
    <property type="nucleotide sequence ID" value="NZ_CP013388.1"/>
</dbReference>
<evidence type="ECO:0000313" key="2">
    <source>
        <dbReference type="EMBL" id="AOJ07947.1"/>
    </source>
</evidence>
<dbReference type="EMBL" id="CP013388">
    <property type="protein sequence ID" value="AOJ07947.1"/>
    <property type="molecule type" value="Genomic_DNA"/>
</dbReference>
<dbReference type="PANTHER" id="PTHR38444:SF1">
    <property type="entry name" value="ENTEROBACTIN BIOSYNTHESIS PROTEIN YBDZ"/>
    <property type="match status" value="1"/>
</dbReference>
<dbReference type="PANTHER" id="PTHR38444">
    <property type="entry name" value="ENTEROBACTIN BIOSYNTHESIS PROTEIN YBDZ"/>
    <property type="match status" value="1"/>
</dbReference>
<dbReference type="Gene3D" id="3.90.820.10">
    <property type="entry name" value="Structural Genomics, Unknown Function 30-nov-00 1gh9 Mol_id"/>
    <property type="match status" value="1"/>
</dbReference>
<dbReference type="GO" id="GO:0005829">
    <property type="term" value="C:cytosol"/>
    <property type="evidence" value="ECO:0007669"/>
    <property type="project" value="TreeGrafter"/>
</dbReference>
<dbReference type="AlphaFoldDB" id="A0A1B4FW96"/>
<evidence type="ECO:0000259" key="1">
    <source>
        <dbReference type="SMART" id="SM00923"/>
    </source>
</evidence>
<feature type="domain" description="MbtH-like" evidence="1">
    <location>
        <begin position="3"/>
        <end position="53"/>
    </location>
</feature>
<reference evidence="2 3" key="1">
    <citation type="submission" date="2015-12" db="EMBL/GenBank/DDBJ databases">
        <title>Diversity of Burkholderia near neighbor genomes.</title>
        <authorList>
            <person name="Sahl J."/>
            <person name="Wagner D."/>
            <person name="Keim P."/>
        </authorList>
    </citation>
    <scope>NUCLEOTIDE SEQUENCE [LARGE SCALE GENOMIC DNA]</scope>
    <source>
        <strain evidence="2 3">BDU8</strain>
    </source>
</reference>
<dbReference type="InterPro" id="IPR038020">
    <property type="entry name" value="MbtH-like_sf"/>
</dbReference>
<gene>
    <name evidence="2" type="ORF">WS71_12045</name>
</gene>
<dbReference type="SMART" id="SM00923">
    <property type="entry name" value="MbtH"/>
    <property type="match status" value="1"/>
</dbReference>
<evidence type="ECO:0000313" key="3">
    <source>
        <dbReference type="Proteomes" id="UP000067711"/>
    </source>
</evidence>
<dbReference type="SUPFAM" id="SSF160582">
    <property type="entry name" value="MbtH-like"/>
    <property type="match status" value="1"/>
</dbReference>
<proteinExistence type="predicted"/>
<dbReference type="GO" id="GO:0019290">
    <property type="term" value="P:siderophore biosynthetic process"/>
    <property type="evidence" value="ECO:0007669"/>
    <property type="project" value="TreeGrafter"/>
</dbReference>
<organism evidence="2 3">
    <name type="scientific">Burkholderia mayonis</name>
    <dbReference type="NCBI Taxonomy" id="1385591"/>
    <lineage>
        <taxon>Bacteria</taxon>
        <taxon>Pseudomonadati</taxon>
        <taxon>Pseudomonadota</taxon>
        <taxon>Betaproteobacteria</taxon>
        <taxon>Burkholderiales</taxon>
        <taxon>Burkholderiaceae</taxon>
        <taxon>Burkholderia</taxon>
        <taxon>pseudomallei group</taxon>
    </lineage>
</organism>
<dbReference type="InterPro" id="IPR037407">
    <property type="entry name" value="MLP_fam"/>
</dbReference>
<dbReference type="Proteomes" id="UP000067711">
    <property type="component" value="Chromosome 2"/>
</dbReference>
<name>A0A1B4FW96_9BURK</name>
<dbReference type="Pfam" id="PF03621">
    <property type="entry name" value="MbtH"/>
    <property type="match status" value="1"/>
</dbReference>
<sequence>MTNLLDDPEGTFFVLSNAEGQHSLWPATIAPPAGWTVVFGQDARQPCIDYIDTHWTDLAPRRTHAA</sequence>
<dbReference type="InterPro" id="IPR005153">
    <property type="entry name" value="MbtH-like_dom"/>
</dbReference>
<protein>
    <submittedName>
        <fullName evidence="2">Protein mbtH</fullName>
    </submittedName>
</protein>
<accession>A0A1B4FW96</accession>